<dbReference type="InterPro" id="IPR011598">
    <property type="entry name" value="bHLH_dom"/>
</dbReference>
<dbReference type="Gene3D" id="4.10.280.10">
    <property type="entry name" value="Helix-loop-helix DNA-binding domain"/>
    <property type="match status" value="1"/>
</dbReference>
<feature type="compositionally biased region" description="Basic and acidic residues" evidence="1">
    <location>
        <begin position="654"/>
        <end position="667"/>
    </location>
</feature>
<dbReference type="SMART" id="SM00353">
    <property type="entry name" value="HLH"/>
    <property type="match status" value="1"/>
</dbReference>
<feature type="compositionally biased region" description="Low complexity" evidence="1">
    <location>
        <begin position="308"/>
        <end position="324"/>
    </location>
</feature>
<comment type="caution">
    <text evidence="3">The sequence shown here is derived from an EMBL/GenBank/DDBJ whole genome shotgun (WGS) entry which is preliminary data.</text>
</comment>
<protein>
    <recommendedName>
        <fullName evidence="2">BHLH domain-containing protein</fullName>
    </recommendedName>
</protein>
<sequence>MNTAQDTPWVEEESLGQMVPQDMDFSNLLDLGDIDVNDFSLPGPSEQNPQYAVQPSDAPFGGTAAHDFASTGWDMAMDMDTTQPMASHPGSQEHLQGFHQTMDPHAWNGTPQQHTSHMEGPVGNMVYTHPQQIPPTPNSYELHGGDPLHMNKATMARQRQAFMNQQPQHQLRLNPANRDTFTPLVSPAVTPQDSVFQRPHDFTVPGAYFSPLSSPALQAQNGGQHYRIGHASNQPSTAGTSAATSPNSNDFDMPGFGADSAVSIPDRSRKNSRKSNASRSIVSRSGVRQSPVTKPQKRKSAALSTAMSSQDLDSLLQDAQAQQSHATLAVGTNSTDSSGGGSISPEPLTEALMGPPPRPGTSSTQQSPTLYGQVPNQQQVRFKNLSGAPATPASLMSIDNPRQQGSQTPLASSGHTHPLANVDAVPLDDFVLPPSATGNSVSTMPGFDSSNNTPRTTASRKTPKLTPLSTATTGRSMSATSSPAISAMVPSPSGAAASQIGKDSRARSSKKRSSVSAGSSIVSPALRPKISPSIKPLLPEGSVLNDSQHAFLLASKSNYTHLLEGTLLPGVSYPESLSSGLTSKRTSHKIAEQGRRNRINEALKEMQALLPPPALRAKSKSDGAESPDGKDQTTADEDQDNAGDQADGAKAATGKKDKSGKQSKESAKAASAAAEAKAANSKAATVESAIEYIRALQQERLIMAEAMKARDNEVNELRRRLRDVELKLGTANSTSPEASATASNPS</sequence>
<evidence type="ECO:0000313" key="4">
    <source>
        <dbReference type="Proteomes" id="UP000799439"/>
    </source>
</evidence>
<feature type="compositionally biased region" description="Polar residues" evidence="1">
    <location>
        <begin position="281"/>
        <end position="293"/>
    </location>
</feature>
<dbReference type="PROSITE" id="PS50888">
    <property type="entry name" value="BHLH"/>
    <property type="match status" value="1"/>
</dbReference>
<feature type="region of interest" description="Disordered" evidence="1">
    <location>
        <begin position="388"/>
        <end position="521"/>
    </location>
</feature>
<feature type="compositionally biased region" description="Polar residues" evidence="1">
    <location>
        <begin position="730"/>
        <end position="746"/>
    </location>
</feature>
<reference evidence="3" key="1">
    <citation type="journal article" date="2020" name="Stud. Mycol.">
        <title>101 Dothideomycetes genomes: a test case for predicting lifestyles and emergence of pathogens.</title>
        <authorList>
            <person name="Haridas S."/>
            <person name="Albert R."/>
            <person name="Binder M."/>
            <person name="Bloem J."/>
            <person name="Labutti K."/>
            <person name="Salamov A."/>
            <person name="Andreopoulos B."/>
            <person name="Baker S."/>
            <person name="Barry K."/>
            <person name="Bills G."/>
            <person name="Bluhm B."/>
            <person name="Cannon C."/>
            <person name="Castanera R."/>
            <person name="Culley D."/>
            <person name="Daum C."/>
            <person name="Ezra D."/>
            <person name="Gonzalez J."/>
            <person name="Henrissat B."/>
            <person name="Kuo A."/>
            <person name="Liang C."/>
            <person name="Lipzen A."/>
            <person name="Lutzoni F."/>
            <person name="Magnuson J."/>
            <person name="Mondo S."/>
            <person name="Nolan M."/>
            <person name="Ohm R."/>
            <person name="Pangilinan J."/>
            <person name="Park H.-J."/>
            <person name="Ramirez L."/>
            <person name="Alfaro M."/>
            <person name="Sun H."/>
            <person name="Tritt A."/>
            <person name="Yoshinaga Y."/>
            <person name="Zwiers L.-H."/>
            <person name="Turgeon B."/>
            <person name="Goodwin S."/>
            <person name="Spatafora J."/>
            <person name="Crous P."/>
            <person name="Grigoriev I."/>
        </authorList>
    </citation>
    <scope>NUCLEOTIDE SEQUENCE</scope>
    <source>
        <strain evidence="3">CBS 260.36</strain>
    </source>
</reference>
<evidence type="ECO:0000313" key="3">
    <source>
        <dbReference type="EMBL" id="KAF2154862.1"/>
    </source>
</evidence>
<organism evidence="3 4">
    <name type="scientific">Myriangium duriaei CBS 260.36</name>
    <dbReference type="NCBI Taxonomy" id="1168546"/>
    <lineage>
        <taxon>Eukaryota</taxon>
        <taxon>Fungi</taxon>
        <taxon>Dikarya</taxon>
        <taxon>Ascomycota</taxon>
        <taxon>Pezizomycotina</taxon>
        <taxon>Dothideomycetes</taxon>
        <taxon>Dothideomycetidae</taxon>
        <taxon>Myriangiales</taxon>
        <taxon>Myriangiaceae</taxon>
        <taxon>Myriangium</taxon>
    </lineage>
</organism>
<evidence type="ECO:0000256" key="1">
    <source>
        <dbReference type="SAM" id="MobiDB-lite"/>
    </source>
</evidence>
<feature type="region of interest" description="Disordered" evidence="1">
    <location>
        <begin position="226"/>
        <end position="370"/>
    </location>
</feature>
<feature type="region of interest" description="Disordered" evidence="1">
    <location>
        <begin position="727"/>
        <end position="746"/>
    </location>
</feature>
<feature type="compositionally biased region" description="Polar residues" evidence="1">
    <location>
        <begin position="360"/>
        <end position="370"/>
    </location>
</feature>
<feature type="compositionally biased region" description="Polar residues" evidence="1">
    <location>
        <begin position="231"/>
        <end position="250"/>
    </location>
</feature>
<feature type="compositionally biased region" description="Low complexity" evidence="1">
    <location>
        <begin position="668"/>
        <end position="684"/>
    </location>
</feature>
<dbReference type="AlphaFoldDB" id="A0A9P4J7I3"/>
<name>A0A9P4J7I3_9PEZI</name>
<feature type="compositionally biased region" description="Low complexity" evidence="1">
    <location>
        <begin position="642"/>
        <end position="652"/>
    </location>
</feature>
<feature type="region of interest" description="Disordered" evidence="1">
    <location>
        <begin position="609"/>
        <end position="686"/>
    </location>
</feature>
<feature type="compositionally biased region" description="Polar residues" evidence="1">
    <location>
        <begin position="436"/>
        <end position="460"/>
    </location>
</feature>
<feature type="compositionally biased region" description="Polar residues" evidence="1">
    <location>
        <begin position="467"/>
        <end position="484"/>
    </location>
</feature>
<feature type="compositionally biased region" description="Basic and acidic residues" evidence="1">
    <location>
        <begin position="619"/>
        <end position="633"/>
    </location>
</feature>
<accession>A0A9P4J7I3</accession>
<feature type="domain" description="BHLH" evidence="2">
    <location>
        <begin position="583"/>
        <end position="696"/>
    </location>
</feature>
<dbReference type="Pfam" id="PF00010">
    <property type="entry name" value="HLH"/>
    <property type="match status" value="1"/>
</dbReference>
<dbReference type="SUPFAM" id="SSF47459">
    <property type="entry name" value="HLH, helix-loop-helix DNA-binding domain"/>
    <property type="match status" value="1"/>
</dbReference>
<dbReference type="GO" id="GO:0046983">
    <property type="term" value="F:protein dimerization activity"/>
    <property type="evidence" value="ECO:0007669"/>
    <property type="project" value="InterPro"/>
</dbReference>
<dbReference type="Proteomes" id="UP000799439">
    <property type="component" value="Unassembled WGS sequence"/>
</dbReference>
<proteinExistence type="predicted"/>
<gene>
    <name evidence="3" type="ORF">K461DRAFT_276026</name>
</gene>
<keyword evidence="4" id="KW-1185">Reference proteome</keyword>
<dbReference type="InterPro" id="IPR036638">
    <property type="entry name" value="HLH_DNA-bd_sf"/>
</dbReference>
<dbReference type="OrthoDB" id="5344169at2759"/>
<feature type="compositionally biased region" description="Polar residues" evidence="1">
    <location>
        <begin position="400"/>
        <end position="415"/>
    </location>
</feature>
<dbReference type="EMBL" id="ML996083">
    <property type="protein sequence ID" value="KAF2154862.1"/>
    <property type="molecule type" value="Genomic_DNA"/>
</dbReference>
<dbReference type="CDD" id="cd11392">
    <property type="entry name" value="bHLH_ScPHO4_like"/>
    <property type="match status" value="1"/>
</dbReference>
<evidence type="ECO:0000259" key="2">
    <source>
        <dbReference type="PROSITE" id="PS50888"/>
    </source>
</evidence>